<dbReference type="EMBL" id="JAAGMN010001249">
    <property type="protein sequence ID" value="NEE07163.1"/>
    <property type="molecule type" value="Genomic_DNA"/>
</dbReference>
<sequence>MPVPELPPPQSSLPEAVTRFGATVLGAVAARAHDTEAVGGPTGGHSLPGPPAGLPFGPPAIAVPPIA</sequence>
<accession>A0A6G3WP05</accession>
<feature type="compositionally biased region" description="Pro residues" evidence="1">
    <location>
        <begin position="48"/>
        <end position="67"/>
    </location>
</feature>
<comment type="caution">
    <text evidence="2">The sequence shown here is derived from an EMBL/GenBank/DDBJ whole genome shotgun (WGS) entry which is preliminary data.</text>
</comment>
<reference evidence="2" key="1">
    <citation type="submission" date="2020-01" db="EMBL/GenBank/DDBJ databases">
        <title>Insect and environment-associated Actinomycetes.</title>
        <authorList>
            <person name="Currrie C."/>
            <person name="Chevrette M."/>
            <person name="Carlson C."/>
            <person name="Stubbendieck R."/>
            <person name="Wendt-Pienkowski E."/>
        </authorList>
    </citation>
    <scope>NUCLEOTIDE SEQUENCE</scope>
    <source>
        <strain evidence="2">SID7499</strain>
    </source>
</reference>
<gene>
    <name evidence="2" type="ORF">G3M58_11980</name>
</gene>
<name>A0A6G3WP05_9ACTN</name>
<organism evidence="2">
    <name type="scientific">Streptomyces sp. SID7499</name>
    <dbReference type="NCBI Taxonomy" id="2706086"/>
    <lineage>
        <taxon>Bacteria</taxon>
        <taxon>Bacillati</taxon>
        <taxon>Actinomycetota</taxon>
        <taxon>Actinomycetes</taxon>
        <taxon>Kitasatosporales</taxon>
        <taxon>Streptomycetaceae</taxon>
        <taxon>Streptomyces</taxon>
    </lineage>
</organism>
<protein>
    <submittedName>
        <fullName evidence="2">2-methylisoborneol synthase</fullName>
    </submittedName>
</protein>
<proteinExistence type="predicted"/>
<feature type="non-terminal residue" evidence="2">
    <location>
        <position position="67"/>
    </location>
</feature>
<evidence type="ECO:0000256" key="1">
    <source>
        <dbReference type="SAM" id="MobiDB-lite"/>
    </source>
</evidence>
<dbReference type="AlphaFoldDB" id="A0A6G3WP05"/>
<evidence type="ECO:0000313" key="2">
    <source>
        <dbReference type="EMBL" id="NEE07163.1"/>
    </source>
</evidence>
<feature type="region of interest" description="Disordered" evidence="1">
    <location>
        <begin position="36"/>
        <end position="67"/>
    </location>
</feature>